<dbReference type="Pfam" id="PF15869">
    <property type="entry name" value="TolB_like"/>
    <property type="match status" value="1"/>
</dbReference>
<protein>
    <submittedName>
        <fullName evidence="1">TolB-like 6-blade propeller-like</fullName>
    </submittedName>
</protein>
<evidence type="ECO:0000313" key="1">
    <source>
        <dbReference type="EMBL" id="SDA91875.1"/>
    </source>
</evidence>
<name>A0A1G5ZBG8_9BACT</name>
<dbReference type="AlphaFoldDB" id="A0A1G5ZBG8"/>
<dbReference type="RefSeq" id="WP_092732706.1">
    <property type="nucleotide sequence ID" value="NZ_FMXE01000030.1"/>
</dbReference>
<reference evidence="2" key="1">
    <citation type="submission" date="2016-10" db="EMBL/GenBank/DDBJ databases">
        <authorList>
            <person name="Varghese N."/>
            <person name="Submissions S."/>
        </authorList>
    </citation>
    <scope>NUCLEOTIDE SEQUENCE [LARGE SCALE GENOMIC DNA]</scope>
    <source>
        <strain evidence="2">DSM 22703</strain>
    </source>
</reference>
<dbReference type="OrthoDB" id="1100397at2"/>
<dbReference type="EMBL" id="FMXE01000030">
    <property type="protein sequence ID" value="SDA91875.1"/>
    <property type="molecule type" value="Genomic_DNA"/>
</dbReference>
<accession>A0A1G5ZBG8</accession>
<organism evidence="1 2">
    <name type="scientific">Algoriphagus alkaliphilus</name>
    <dbReference type="NCBI Taxonomy" id="279824"/>
    <lineage>
        <taxon>Bacteria</taxon>
        <taxon>Pseudomonadati</taxon>
        <taxon>Bacteroidota</taxon>
        <taxon>Cytophagia</taxon>
        <taxon>Cytophagales</taxon>
        <taxon>Cyclobacteriaceae</taxon>
        <taxon>Algoriphagus</taxon>
    </lineage>
</organism>
<sequence>MIELDSEGKRKAGYGKWEKIPSRSDLDNYLLGTLNKGWFRASPDKKLFVKASIFRDRLEIFDYQTKEFVVVDGPRLELPKFEISGSGANSALIFNPEEAYGHRDIAFGKSYIYDLYGGYNEMHIQQTNVIAKTVYVLTTKGDMVAKLDLDRSVRSITVDESLGKIHGITTDEDPGIAVFDIPKELLKN</sequence>
<dbReference type="Proteomes" id="UP000198756">
    <property type="component" value="Unassembled WGS sequence"/>
</dbReference>
<gene>
    <name evidence="1" type="ORF">SAMN03080617_03471</name>
</gene>
<evidence type="ECO:0000313" key="2">
    <source>
        <dbReference type="Proteomes" id="UP000198756"/>
    </source>
</evidence>
<proteinExistence type="predicted"/>
<dbReference type="STRING" id="279824.SAMN03080617_03471"/>
<keyword evidence="2" id="KW-1185">Reference proteome</keyword>